<name>A0A182YD85_ANOST</name>
<evidence type="ECO:0000313" key="1">
    <source>
        <dbReference type="EnsemblMetazoa" id="ASTEI06421-PA"/>
    </source>
</evidence>
<protein>
    <submittedName>
        <fullName evidence="1">Uncharacterized protein</fullName>
    </submittedName>
</protein>
<keyword evidence="2" id="KW-1185">Reference proteome</keyword>
<proteinExistence type="predicted"/>
<dbReference type="InterPro" id="IPR032675">
    <property type="entry name" value="LRR_dom_sf"/>
</dbReference>
<dbReference type="VEuPathDB" id="VectorBase:ASTE000059"/>
<dbReference type="AlphaFoldDB" id="A0A182YD85"/>
<dbReference type="OMA" id="WELYANT"/>
<dbReference type="VEuPathDB" id="VectorBase:ASTEI20_042505"/>
<dbReference type="Gene3D" id="3.80.10.10">
    <property type="entry name" value="Ribonuclease Inhibitor"/>
    <property type="match status" value="1"/>
</dbReference>
<sequence length="516" mass="60400">MSIQPQPYMQACVHCVFHDCGSYPEEKSQQEILNMCKAQRSADEPGPSTQKPGDITLEQFLFSGELPLRTLEIKASFDRMRRFLGDRLTALKTLQELKLTVLPDSIEDLPAEIAPHWIIYHEHLPMLIWELYANTNGYEVILPAVERYHLEIANDFDLDAMLVLSSQLVELSVWYYFDRGMEQTFVVTFPKLRKLLMKRFGGDCRSPEPNTRADELSAERFIQSSPLLEDVYFISSTIAFRLFRALCLYGAEPLCRLTLRDVIFPRELFLLIRRLKNLQFLRLKNCILEEGSRLRALDFPHLRHLEIINSSTCLRLDASFAHVRRLKYSMDSQLSRLCRHMIMLEDLEVKLNTKVPVAENIREHFHSLANLQSLRTLRLTGIKTFTRPWDFCKPMPRVERLVLRYCNLLRCNFKHLRLLFPRLQALELVHSVIAYKKLPDGVKPTAFMEKRLKQFLPNCCVLVYPSTRAEPLSKVLRMEDGYQWKLELIRSQDIQMIPLRKKNRCPENPKEVSQNS</sequence>
<dbReference type="Proteomes" id="UP000076408">
    <property type="component" value="Unassembled WGS sequence"/>
</dbReference>
<dbReference type="SUPFAM" id="SSF52047">
    <property type="entry name" value="RNI-like"/>
    <property type="match status" value="1"/>
</dbReference>
<dbReference type="EnsemblMetazoa" id="ASTEI06421-RA">
    <property type="protein sequence ID" value="ASTEI06421-PA"/>
    <property type="gene ID" value="ASTEI06421"/>
</dbReference>
<organism evidence="1 2">
    <name type="scientific">Anopheles stephensi</name>
    <name type="common">Indo-Pakistan malaria mosquito</name>
    <dbReference type="NCBI Taxonomy" id="30069"/>
    <lineage>
        <taxon>Eukaryota</taxon>
        <taxon>Metazoa</taxon>
        <taxon>Ecdysozoa</taxon>
        <taxon>Arthropoda</taxon>
        <taxon>Hexapoda</taxon>
        <taxon>Insecta</taxon>
        <taxon>Pterygota</taxon>
        <taxon>Neoptera</taxon>
        <taxon>Endopterygota</taxon>
        <taxon>Diptera</taxon>
        <taxon>Nematocera</taxon>
        <taxon>Culicoidea</taxon>
        <taxon>Culicidae</taxon>
        <taxon>Anophelinae</taxon>
        <taxon>Anopheles</taxon>
    </lineage>
</organism>
<dbReference type="VEuPathDB" id="VectorBase:ASTEI06421"/>
<evidence type="ECO:0000313" key="2">
    <source>
        <dbReference type="Proteomes" id="UP000076408"/>
    </source>
</evidence>
<accession>A0A182YD85</accession>
<reference evidence="1" key="2">
    <citation type="submission" date="2020-05" db="UniProtKB">
        <authorList>
            <consortium name="EnsemblMetazoa"/>
        </authorList>
    </citation>
    <scope>IDENTIFICATION</scope>
    <source>
        <strain evidence="1">Indian</strain>
    </source>
</reference>
<reference evidence="2" key="1">
    <citation type="journal article" date="2014" name="Genome Biol.">
        <title>Genome analysis of a major urban malaria vector mosquito, Anopheles stephensi.</title>
        <authorList>
            <person name="Jiang X."/>
            <person name="Peery A."/>
            <person name="Hall A.B."/>
            <person name="Sharma A."/>
            <person name="Chen X.G."/>
            <person name="Waterhouse R.M."/>
            <person name="Komissarov A."/>
            <person name="Riehle M.M."/>
            <person name="Shouche Y."/>
            <person name="Sharakhova M.V."/>
            <person name="Lawson D."/>
            <person name="Pakpour N."/>
            <person name="Arensburger P."/>
            <person name="Davidson V.L."/>
            <person name="Eiglmeier K."/>
            <person name="Emrich S."/>
            <person name="George P."/>
            <person name="Kennedy R.C."/>
            <person name="Mane S.P."/>
            <person name="Maslen G."/>
            <person name="Oringanje C."/>
            <person name="Qi Y."/>
            <person name="Settlage R."/>
            <person name="Tojo M."/>
            <person name="Tubio J.M."/>
            <person name="Unger M.F."/>
            <person name="Wang B."/>
            <person name="Vernick K.D."/>
            <person name="Ribeiro J.M."/>
            <person name="James A.A."/>
            <person name="Michel K."/>
            <person name="Riehle M.A."/>
            <person name="Luckhart S."/>
            <person name="Sharakhov I.V."/>
            <person name="Tu Z."/>
        </authorList>
    </citation>
    <scope>NUCLEOTIDE SEQUENCE [LARGE SCALE GENOMIC DNA]</scope>
    <source>
        <strain evidence="2">Indian</strain>
    </source>
</reference>